<name>A0A2G5UPV6_9PELO</name>
<reference evidence="3" key="1">
    <citation type="submission" date="2017-10" db="EMBL/GenBank/DDBJ databases">
        <title>Rapid genome shrinkage in a self-fertile nematode reveals novel sperm competition proteins.</title>
        <authorList>
            <person name="Yin D."/>
            <person name="Schwarz E.M."/>
            <person name="Thomas C.G."/>
            <person name="Felde R.L."/>
            <person name="Korf I.F."/>
            <person name="Cutter A.D."/>
            <person name="Schartner C.M."/>
            <person name="Ralston E.J."/>
            <person name="Meyer B.J."/>
            <person name="Haag E.S."/>
        </authorList>
    </citation>
    <scope>NUCLEOTIDE SEQUENCE [LARGE SCALE GENOMIC DNA]</scope>
    <source>
        <strain evidence="3">JU1422</strain>
    </source>
</reference>
<evidence type="ECO:0000313" key="3">
    <source>
        <dbReference type="Proteomes" id="UP000230233"/>
    </source>
</evidence>
<keyword evidence="3" id="KW-1185">Reference proteome</keyword>
<evidence type="ECO:0000313" key="2">
    <source>
        <dbReference type="EMBL" id="PIC41391.1"/>
    </source>
</evidence>
<dbReference type="Proteomes" id="UP000230233">
    <property type="component" value="Chromosome III"/>
</dbReference>
<feature type="region of interest" description="Disordered" evidence="1">
    <location>
        <begin position="35"/>
        <end position="54"/>
    </location>
</feature>
<comment type="caution">
    <text evidence="2">The sequence shown here is derived from an EMBL/GenBank/DDBJ whole genome shotgun (WGS) entry which is preliminary data.</text>
</comment>
<sequence length="74" mass="8763">MLLFFNLPFISYFPARQIALLHRLLHLLRLLANPPYRPSPSLATSSKEARRGDEDYCRNQKRTIIYTFLSHIFL</sequence>
<accession>A0A2G5UPV6</accession>
<protein>
    <submittedName>
        <fullName evidence="2">Uncharacterized protein</fullName>
    </submittedName>
</protein>
<dbReference type="EMBL" id="PDUG01000003">
    <property type="protein sequence ID" value="PIC41391.1"/>
    <property type="molecule type" value="Genomic_DNA"/>
</dbReference>
<organism evidence="2 3">
    <name type="scientific">Caenorhabditis nigoni</name>
    <dbReference type="NCBI Taxonomy" id="1611254"/>
    <lineage>
        <taxon>Eukaryota</taxon>
        <taxon>Metazoa</taxon>
        <taxon>Ecdysozoa</taxon>
        <taxon>Nematoda</taxon>
        <taxon>Chromadorea</taxon>
        <taxon>Rhabditida</taxon>
        <taxon>Rhabditina</taxon>
        <taxon>Rhabditomorpha</taxon>
        <taxon>Rhabditoidea</taxon>
        <taxon>Rhabditidae</taxon>
        <taxon>Peloderinae</taxon>
        <taxon>Caenorhabditis</taxon>
    </lineage>
</organism>
<proteinExistence type="predicted"/>
<dbReference type="AlphaFoldDB" id="A0A2G5UPV6"/>
<evidence type="ECO:0000256" key="1">
    <source>
        <dbReference type="SAM" id="MobiDB-lite"/>
    </source>
</evidence>
<gene>
    <name evidence="2" type="primary">Cnig_chr_III.g8827</name>
    <name evidence="2" type="ORF">B9Z55_008827</name>
</gene>